<comment type="similarity">
    <text evidence="16">Belongs to the cytochrome b family.</text>
</comment>
<dbReference type="PANTHER" id="PTHR19271:SF16">
    <property type="entry name" value="CYTOCHROME B"/>
    <property type="match status" value="1"/>
</dbReference>
<dbReference type="Pfam" id="PF00032">
    <property type="entry name" value="Cytochrom_B_C"/>
    <property type="match status" value="1"/>
</dbReference>
<feature type="domain" description="Cytochrome b/b6 C-terminal region profile" evidence="18">
    <location>
        <begin position="213"/>
        <end position="381"/>
    </location>
</feature>
<feature type="transmembrane region" description="Helical" evidence="16">
    <location>
        <begin position="110"/>
        <end position="136"/>
    </location>
</feature>
<dbReference type="AlphaFoldDB" id="G9M8U9"/>
<keyword evidence="13" id="KW-0830">Ubiquinone</keyword>
<dbReference type="InterPro" id="IPR016174">
    <property type="entry name" value="Di-haem_cyt_TM"/>
</dbReference>
<dbReference type="InterPro" id="IPR005797">
    <property type="entry name" value="Cyt_b/b6_N"/>
</dbReference>
<evidence type="ECO:0000256" key="12">
    <source>
        <dbReference type="ARBA" id="ARBA00023004"/>
    </source>
</evidence>
<feature type="transmembrane region" description="Helical" evidence="16">
    <location>
        <begin position="291"/>
        <end position="310"/>
    </location>
</feature>
<evidence type="ECO:0000256" key="4">
    <source>
        <dbReference type="ARBA" id="ARBA00022448"/>
    </source>
</evidence>
<comment type="cofactor">
    <cofactor evidence="16">
        <name>heme b</name>
        <dbReference type="ChEBI" id="CHEBI:60344"/>
    </cofactor>
    <text evidence="16">Binds 2 heme groups non-covalently.</text>
</comment>
<keyword evidence="12 16" id="KW-0408">Iron</keyword>
<feature type="transmembrane region" description="Helical" evidence="16">
    <location>
        <begin position="33"/>
        <end position="57"/>
    </location>
</feature>
<feature type="domain" description="Cytochrome b/b6 N-terminal region profile" evidence="17">
    <location>
        <begin position="1"/>
        <end position="212"/>
    </location>
</feature>
<evidence type="ECO:0000256" key="1">
    <source>
        <dbReference type="ARBA" id="ARBA00002566"/>
    </source>
</evidence>
<evidence type="ECO:0000256" key="16">
    <source>
        <dbReference type="RuleBase" id="RU362117"/>
    </source>
</evidence>
<keyword evidence="4 16" id="KW-0813">Transport</keyword>
<dbReference type="Gene3D" id="1.20.810.10">
    <property type="entry name" value="Cytochrome Bc1 Complex, Chain C"/>
    <property type="match status" value="1"/>
</dbReference>
<keyword evidence="8 16" id="KW-0479">Metal-binding</keyword>
<comment type="subcellular location">
    <subcellularLocation>
        <location evidence="2">Mitochondrion inner membrane</location>
        <topology evidence="2">Multi-pass membrane protein</topology>
    </subcellularLocation>
</comment>
<dbReference type="SUPFAM" id="SSF81648">
    <property type="entry name" value="a domain/subunit of cytochrome bc1 complex (Ubiquinol-cytochrome c reductase)"/>
    <property type="match status" value="1"/>
</dbReference>
<evidence type="ECO:0000256" key="9">
    <source>
        <dbReference type="ARBA" id="ARBA00022792"/>
    </source>
</evidence>
<organism evidence="19">
    <name type="scientific">Dugesia japonica</name>
    <name type="common">Planarian</name>
    <dbReference type="NCBI Taxonomy" id="6161"/>
    <lineage>
        <taxon>Eukaryota</taxon>
        <taxon>Metazoa</taxon>
        <taxon>Spiralia</taxon>
        <taxon>Lophotrochozoa</taxon>
        <taxon>Platyhelminthes</taxon>
        <taxon>Rhabditophora</taxon>
        <taxon>Seriata</taxon>
        <taxon>Tricladida</taxon>
        <taxon>Continenticola</taxon>
        <taxon>Geoplanoidea</taxon>
        <taxon>Dugesiidae</taxon>
        <taxon>Dugesia</taxon>
    </lineage>
</organism>
<keyword evidence="15 16" id="KW-0472">Membrane</keyword>
<feature type="transmembrane region" description="Helical" evidence="16">
    <location>
        <begin position="349"/>
        <end position="369"/>
    </location>
</feature>
<keyword evidence="11 16" id="KW-1133">Transmembrane helix</keyword>
<evidence type="ECO:0000256" key="2">
    <source>
        <dbReference type="ARBA" id="ARBA00004448"/>
    </source>
</evidence>
<dbReference type="SUPFAM" id="SSF81342">
    <property type="entry name" value="Transmembrane di-heme cytochromes"/>
    <property type="match status" value="1"/>
</dbReference>
<keyword evidence="7 16" id="KW-0812">Transmembrane</keyword>
<evidence type="ECO:0000259" key="18">
    <source>
        <dbReference type="PROSITE" id="PS51003"/>
    </source>
</evidence>
<sequence>ICWSLLVAFLFTPFFSSFRVLISFPIPGNITIWWNWGSIIFFSLIFQIFTGFFLSFYYSGDSRFSFELMDLCFRDISFGFILMLLHSTGCMIYFFSMYVHISRGLYYGSYFFLGVWLVGSFLYLLSMGVAFLGYVLPWGNMSLWGATVITNLLSAVPYVGSSLVVWLWGGYSVSTPTLTRFFSFHFLFPFVLLLFSFYHLLLLHLRGSSNPLGPVLKSRFVSFDPYFTLNDFLGILLVVFFFSVIALYYPLLEYDSSNFVEANFLVTPSHIKPEWYFLAAYAVLRSIPSKLGGVLFLAFFVFVYFVLPFVHSKEVYCFKSFLWSFFFYFWILNFVSLTVIGGLPVSSPYVGLGMLFTVYYFFFLFLIPFKLDLWFTYMIGKFWPY</sequence>
<dbReference type="GO" id="GO:0046872">
    <property type="term" value="F:metal ion binding"/>
    <property type="evidence" value="ECO:0007669"/>
    <property type="project" value="UniProtKB-UniRule"/>
</dbReference>
<evidence type="ECO:0000313" key="19">
    <source>
        <dbReference type="EMBL" id="BAL40990.1"/>
    </source>
</evidence>
<name>G9M8U9_DUGJA</name>
<proteinExistence type="inferred from homology"/>
<dbReference type="PROSITE" id="PS51002">
    <property type="entry name" value="CYTB_NTER"/>
    <property type="match status" value="1"/>
</dbReference>
<evidence type="ECO:0000256" key="14">
    <source>
        <dbReference type="ARBA" id="ARBA00023128"/>
    </source>
</evidence>
<dbReference type="InterPro" id="IPR027387">
    <property type="entry name" value="Cytb/b6-like_sf"/>
</dbReference>
<evidence type="ECO:0000256" key="8">
    <source>
        <dbReference type="ARBA" id="ARBA00022723"/>
    </source>
</evidence>
<comment type="function">
    <text evidence="1 16">Component of the ubiquinol-cytochrome c reductase complex (complex III or cytochrome b-c1 complex) that is part of the mitochondrial respiratory chain. The b-c1 complex mediates electron transfer from ubiquinol to cytochrome c. Contributes to the generation of a proton gradient across the mitochondrial membrane that is then used for ATP synthesis.</text>
</comment>
<feature type="transmembrane region" description="Helical" evidence="16">
    <location>
        <begin position="322"/>
        <end position="343"/>
    </location>
</feature>
<dbReference type="PANTHER" id="PTHR19271">
    <property type="entry name" value="CYTOCHROME B"/>
    <property type="match status" value="1"/>
</dbReference>
<dbReference type="Pfam" id="PF00033">
    <property type="entry name" value="Cytochrome_B"/>
    <property type="match status" value="1"/>
</dbReference>
<dbReference type="GO" id="GO:0016491">
    <property type="term" value="F:oxidoreductase activity"/>
    <property type="evidence" value="ECO:0007669"/>
    <property type="project" value="UniProtKB-UniRule"/>
</dbReference>
<dbReference type="GO" id="GO:0005743">
    <property type="term" value="C:mitochondrial inner membrane"/>
    <property type="evidence" value="ECO:0007669"/>
    <property type="project" value="UniProtKB-SubCell"/>
</dbReference>
<keyword evidence="5 16" id="KW-0349">Heme</keyword>
<evidence type="ECO:0000256" key="5">
    <source>
        <dbReference type="ARBA" id="ARBA00022617"/>
    </source>
</evidence>
<gene>
    <name evidence="19" type="primary">cytb</name>
</gene>
<keyword evidence="10 16" id="KW-0249">Electron transport</keyword>
<feature type="transmembrane region" description="Helical" evidence="16">
    <location>
        <begin position="78"/>
        <end position="98"/>
    </location>
</feature>
<geneLocation type="mitochondrion" evidence="19"/>
<feature type="transmembrane region" description="Helical" evidence="16">
    <location>
        <begin position="148"/>
        <end position="169"/>
    </location>
</feature>
<evidence type="ECO:0000256" key="7">
    <source>
        <dbReference type="ARBA" id="ARBA00022692"/>
    </source>
</evidence>
<evidence type="ECO:0000256" key="13">
    <source>
        <dbReference type="ARBA" id="ARBA00023075"/>
    </source>
</evidence>
<dbReference type="PROSITE" id="PS51003">
    <property type="entry name" value="CYTB_CTER"/>
    <property type="match status" value="1"/>
</dbReference>
<evidence type="ECO:0000256" key="15">
    <source>
        <dbReference type="ARBA" id="ARBA00023136"/>
    </source>
</evidence>
<keyword evidence="14 16" id="KW-0496">Mitochondrion</keyword>
<dbReference type="GO" id="GO:0008121">
    <property type="term" value="F:quinol-cytochrome-c reductase activity"/>
    <property type="evidence" value="ECO:0007669"/>
    <property type="project" value="TreeGrafter"/>
</dbReference>
<evidence type="ECO:0000256" key="10">
    <source>
        <dbReference type="ARBA" id="ARBA00022982"/>
    </source>
</evidence>
<feature type="non-terminal residue" evidence="19">
    <location>
        <position position="1"/>
    </location>
</feature>
<feature type="transmembrane region" description="Helical" evidence="16">
    <location>
        <begin position="181"/>
        <end position="205"/>
    </location>
</feature>
<reference evidence="19" key="1">
    <citation type="journal article" date="2012" name="Zool. Sci.">
        <title>The Complete Mitochondrial Genome of Dugesia japonica (Platyhelminthes; Order Tricladida).</title>
        <authorList>
            <person name="Sakai M."/>
            <person name="Sakaizumi M."/>
        </authorList>
    </citation>
    <scope>NUCLEOTIDE SEQUENCE</scope>
</reference>
<evidence type="ECO:0000256" key="11">
    <source>
        <dbReference type="ARBA" id="ARBA00022989"/>
    </source>
</evidence>
<feature type="transmembrane region" description="Helical" evidence="16">
    <location>
        <begin position="226"/>
        <end position="249"/>
    </location>
</feature>
<keyword evidence="9" id="KW-0999">Mitochondrion inner membrane</keyword>
<evidence type="ECO:0000256" key="3">
    <source>
        <dbReference type="ARBA" id="ARBA00013531"/>
    </source>
</evidence>
<protein>
    <recommendedName>
        <fullName evidence="3 16">Cytochrome b</fullName>
    </recommendedName>
</protein>
<dbReference type="GO" id="GO:0006122">
    <property type="term" value="P:mitochondrial electron transport, ubiquinol to cytochrome c"/>
    <property type="evidence" value="ECO:0007669"/>
    <property type="project" value="TreeGrafter"/>
</dbReference>
<keyword evidence="6 16" id="KW-0679">Respiratory chain</keyword>
<dbReference type="InterPro" id="IPR036150">
    <property type="entry name" value="Cyt_b/b6_C_sf"/>
</dbReference>
<evidence type="ECO:0000256" key="6">
    <source>
        <dbReference type="ARBA" id="ARBA00022660"/>
    </source>
</evidence>
<accession>G9M8U9</accession>
<dbReference type="EMBL" id="AB618487">
    <property type="protein sequence ID" value="BAL40990.1"/>
    <property type="molecule type" value="Genomic_DNA"/>
</dbReference>
<evidence type="ECO:0000259" key="17">
    <source>
        <dbReference type="PROSITE" id="PS51002"/>
    </source>
</evidence>
<dbReference type="InterPro" id="IPR005798">
    <property type="entry name" value="Cyt_b/b6_C"/>
</dbReference>